<accession>A0A0C1U189</accession>
<sequence>MSSLAPRLWVGTVFAAVALAGMSGGAHALDRRFELSPSLLSQGGEAPAAPRSEGRSVRKSERAPAGLTDYTVRPGDHIFKILMREYGLSNREAEALIPEVRRINGIADIRRLRVGQTIRLPLGAAAGNDDRGRSRPIAREATVAPGSRGPTAKETGHLLRMTGYAGERETHDLDAARRLWDGLVAAEVRDARPIRIEDRNFSLSLDPENFPTFPAADGGRILVDAEGRIPPLVRALIEEKEPSVRIVSENPRNRRRFLSSLLEGAGFYSVEENVSLEFGADPRLTVTADFKVEKSPDSLLRNDVILLNVDEYRRGVPPALTGFLRREGFQLVEPFPARGESTPPASQTLYQITVSEPRDIADSILRALNLRYDVDRSVELFGSGDGGVTLFVRTDRYFENGGDRFVVSHFDGDPVSYTLTRLLETRGYRVIMLGDHDDFRVVAEKIFGRLRMPGAFARYDLVPYREAPYGIQMSGFRVPRSGSATGGFFTNAALNPLFRDLLDFNGYSIVSY</sequence>
<proteinExistence type="predicted"/>
<dbReference type="InterPro" id="IPR036779">
    <property type="entry name" value="LysM_dom_sf"/>
</dbReference>
<dbReference type="Gene3D" id="3.10.350.10">
    <property type="entry name" value="LysM domain"/>
    <property type="match status" value="1"/>
</dbReference>
<evidence type="ECO:0000256" key="1">
    <source>
        <dbReference type="SAM" id="MobiDB-lite"/>
    </source>
</evidence>
<reference evidence="2 3" key="1">
    <citation type="submission" date="2015-01" db="EMBL/GenBank/DDBJ databases">
        <title>Genome sequence of the anaerobic bacterium Geobacter soli GSS01, a dissimilatory Fe(III) reducer from soil.</title>
        <authorList>
            <person name="Yang G."/>
            <person name="Zhou S."/>
        </authorList>
    </citation>
    <scope>NUCLEOTIDE SEQUENCE [LARGE SCALE GENOMIC DNA]</scope>
    <source>
        <strain evidence="2 3">GSS01</strain>
    </source>
</reference>
<dbReference type="Proteomes" id="UP000031433">
    <property type="component" value="Unassembled WGS sequence"/>
</dbReference>
<dbReference type="AlphaFoldDB" id="A0A0C1U189"/>
<gene>
    <name evidence="2" type="ORF">SE37_02255</name>
</gene>
<evidence type="ECO:0000313" key="2">
    <source>
        <dbReference type="EMBL" id="KIE41535.1"/>
    </source>
</evidence>
<feature type="compositionally biased region" description="Basic and acidic residues" evidence="1">
    <location>
        <begin position="52"/>
        <end position="62"/>
    </location>
</feature>
<organism evidence="2 3">
    <name type="scientific">Geobacter soli</name>
    <dbReference type="NCBI Taxonomy" id="1510391"/>
    <lineage>
        <taxon>Bacteria</taxon>
        <taxon>Pseudomonadati</taxon>
        <taxon>Thermodesulfobacteriota</taxon>
        <taxon>Desulfuromonadia</taxon>
        <taxon>Geobacterales</taxon>
        <taxon>Geobacteraceae</taxon>
        <taxon>Geobacter</taxon>
    </lineage>
</organism>
<dbReference type="RefSeq" id="WP_039643319.1">
    <property type="nucleotide sequence ID" value="NZ_JXBL01000001.1"/>
</dbReference>
<dbReference type="InterPro" id="IPR018392">
    <property type="entry name" value="LysM"/>
</dbReference>
<dbReference type="EMBL" id="JXBL01000001">
    <property type="protein sequence ID" value="KIE41535.1"/>
    <property type="molecule type" value="Genomic_DNA"/>
</dbReference>
<evidence type="ECO:0000313" key="3">
    <source>
        <dbReference type="Proteomes" id="UP000031433"/>
    </source>
</evidence>
<feature type="region of interest" description="Disordered" evidence="1">
    <location>
        <begin position="40"/>
        <end position="69"/>
    </location>
</feature>
<keyword evidence="3" id="KW-1185">Reference proteome</keyword>
<dbReference type="CDD" id="cd00118">
    <property type="entry name" value="LysM"/>
    <property type="match status" value="1"/>
</dbReference>
<protein>
    <submittedName>
        <fullName evidence="2">Peptidoglycan-binding protein LysM</fullName>
    </submittedName>
</protein>
<name>A0A0C1U189_9BACT</name>
<comment type="caution">
    <text evidence="2">The sequence shown here is derived from an EMBL/GenBank/DDBJ whole genome shotgun (WGS) entry which is preliminary data.</text>
</comment>